<dbReference type="GO" id="GO:0051539">
    <property type="term" value="F:4 iron, 4 sulfur cluster binding"/>
    <property type="evidence" value="ECO:0007669"/>
    <property type="project" value="UniProtKB-KW"/>
</dbReference>
<sequence length="208" mass="23446">MQEVTASIIGIVRHRMATDGVGVTTLVAFHGCPLHCQYCLNPQSLSPNGALRTITPTELYSEVEIDDLYFMATNGGICFGGGEPLLRSEFIVAFSKIMNPAWNLTLETSLNVPFMHLKRVAPLISEFIIDIKDMNPTIYKAYTTQENSIVLDNLAWLVENGYNEKTLIRLPLIPYYNCSEDVEKSKTILSQMGFSQFESFTYRKNKMV</sequence>
<comment type="cofactor">
    <cofactor evidence="1">
        <name>[4Fe-4S] cluster</name>
        <dbReference type="ChEBI" id="CHEBI:49883"/>
    </cofactor>
</comment>
<dbReference type="AlphaFoldDB" id="A0A096AM33"/>
<gene>
    <name evidence="8" type="ORF">HMPREF0654_09725</name>
</gene>
<dbReference type="Proteomes" id="UP000029538">
    <property type="component" value="Unassembled WGS sequence"/>
</dbReference>
<keyword evidence="6" id="KW-0411">Iron-sulfur</keyword>
<evidence type="ECO:0000256" key="6">
    <source>
        <dbReference type="ARBA" id="ARBA00023014"/>
    </source>
</evidence>
<keyword evidence="2" id="KW-0004">4Fe-4S</keyword>
<evidence type="ECO:0000259" key="7">
    <source>
        <dbReference type="Pfam" id="PF04055"/>
    </source>
</evidence>
<dbReference type="InterPro" id="IPR058240">
    <property type="entry name" value="rSAM_sf"/>
</dbReference>
<dbReference type="InterPro" id="IPR034457">
    <property type="entry name" value="Organic_radical-activating"/>
</dbReference>
<evidence type="ECO:0000313" key="8">
    <source>
        <dbReference type="EMBL" id="KGF47820.1"/>
    </source>
</evidence>
<evidence type="ECO:0000256" key="5">
    <source>
        <dbReference type="ARBA" id="ARBA00023004"/>
    </source>
</evidence>
<dbReference type="SUPFAM" id="SSF102114">
    <property type="entry name" value="Radical SAM enzymes"/>
    <property type="match status" value="1"/>
</dbReference>
<dbReference type="SFLD" id="SFLDS00029">
    <property type="entry name" value="Radical_SAM"/>
    <property type="match status" value="1"/>
</dbReference>
<evidence type="ECO:0000256" key="4">
    <source>
        <dbReference type="ARBA" id="ARBA00022723"/>
    </source>
</evidence>
<dbReference type="InterPro" id="IPR013785">
    <property type="entry name" value="Aldolase_TIM"/>
</dbReference>
<dbReference type="PANTHER" id="PTHR30352">
    <property type="entry name" value="PYRUVATE FORMATE-LYASE-ACTIVATING ENZYME"/>
    <property type="match status" value="1"/>
</dbReference>
<dbReference type="InterPro" id="IPR007197">
    <property type="entry name" value="rSAM"/>
</dbReference>
<name>A0A096AM33_9BACT</name>
<evidence type="ECO:0000256" key="1">
    <source>
        <dbReference type="ARBA" id="ARBA00001966"/>
    </source>
</evidence>
<dbReference type="EMBL" id="JRNR01000105">
    <property type="protein sequence ID" value="KGF47820.1"/>
    <property type="molecule type" value="Genomic_DNA"/>
</dbReference>
<protein>
    <submittedName>
        <fullName evidence="8">Pyruvate formate lyase-activating protein</fullName>
    </submittedName>
</protein>
<comment type="caution">
    <text evidence="8">The sequence shown here is derived from an EMBL/GenBank/DDBJ whole genome shotgun (WGS) entry which is preliminary data.</text>
</comment>
<evidence type="ECO:0000256" key="3">
    <source>
        <dbReference type="ARBA" id="ARBA00022691"/>
    </source>
</evidence>
<dbReference type="RefSeq" id="WP_036884372.1">
    <property type="nucleotide sequence ID" value="NZ_JRNR01000105.1"/>
</dbReference>
<dbReference type="PANTHER" id="PTHR30352:SF4">
    <property type="entry name" value="PYRUVATE FORMATE-LYASE 2-ACTIVATING ENZYME"/>
    <property type="match status" value="1"/>
</dbReference>
<dbReference type="Pfam" id="PF04055">
    <property type="entry name" value="Radical_SAM"/>
    <property type="match status" value="1"/>
</dbReference>
<proteinExistence type="predicted"/>
<keyword evidence="8" id="KW-0670">Pyruvate</keyword>
<dbReference type="Gene3D" id="3.20.20.70">
    <property type="entry name" value="Aldolase class I"/>
    <property type="match status" value="1"/>
</dbReference>
<keyword evidence="3" id="KW-0949">S-adenosyl-L-methionine</keyword>
<dbReference type="GO" id="GO:0046872">
    <property type="term" value="F:metal ion binding"/>
    <property type="evidence" value="ECO:0007669"/>
    <property type="project" value="UniProtKB-KW"/>
</dbReference>
<keyword evidence="4" id="KW-0479">Metal-binding</keyword>
<dbReference type="GO" id="GO:0016829">
    <property type="term" value="F:lyase activity"/>
    <property type="evidence" value="ECO:0007669"/>
    <property type="project" value="UniProtKB-KW"/>
</dbReference>
<reference evidence="8 9" key="1">
    <citation type="submission" date="2014-07" db="EMBL/GenBank/DDBJ databases">
        <authorList>
            <person name="McCorrison J."/>
            <person name="Sanka R."/>
            <person name="Torralba M."/>
            <person name="Gillis M."/>
            <person name="Haft D.H."/>
            <person name="Methe B."/>
            <person name="Sutton G."/>
            <person name="Nelson K.E."/>
        </authorList>
    </citation>
    <scope>NUCLEOTIDE SEQUENCE [LARGE SCALE GENOMIC DNA]</scope>
    <source>
        <strain evidence="8 9">DNF00882</strain>
    </source>
</reference>
<feature type="domain" description="Radical SAM core" evidence="7">
    <location>
        <begin position="29"/>
        <end position="177"/>
    </location>
</feature>
<dbReference type="CDD" id="cd01335">
    <property type="entry name" value="Radical_SAM"/>
    <property type="match status" value="1"/>
</dbReference>
<evidence type="ECO:0000313" key="9">
    <source>
        <dbReference type="Proteomes" id="UP000029538"/>
    </source>
</evidence>
<keyword evidence="5" id="KW-0408">Iron</keyword>
<evidence type="ECO:0000256" key="2">
    <source>
        <dbReference type="ARBA" id="ARBA00022485"/>
    </source>
</evidence>
<organism evidence="8 9">
    <name type="scientific">Prevotella disiens DNF00882</name>
    <dbReference type="NCBI Taxonomy" id="1401075"/>
    <lineage>
        <taxon>Bacteria</taxon>
        <taxon>Pseudomonadati</taxon>
        <taxon>Bacteroidota</taxon>
        <taxon>Bacteroidia</taxon>
        <taxon>Bacteroidales</taxon>
        <taxon>Prevotellaceae</taxon>
        <taxon>Prevotella</taxon>
    </lineage>
</organism>
<accession>A0A096AM33</accession>
<keyword evidence="8" id="KW-0456">Lyase</keyword>